<name>A0ABP8D9Z4_9ACTN</name>
<feature type="compositionally biased region" description="Basic and acidic residues" evidence="1">
    <location>
        <begin position="37"/>
        <end position="46"/>
    </location>
</feature>
<feature type="compositionally biased region" description="Acidic residues" evidence="1">
    <location>
        <begin position="26"/>
        <end position="36"/>
    </location>
</feature>
<evidence type="ECO:0000313" key="2">
    <source>
        <dbReference type="EMBL" id="GAA4250916.1"/>
    </source>
</evidence>
<keyword evidence="3" id="KW-1185">Reference proteome</keyword>
<sequence length="71" mass="7639">MAAHRGTSSRAPAKTTAASQRGESAPDPDDSAEEDALAEHARRVVDRAPPLTQEQRARLAALLRPLPKRTN</sequence>
<comment type="caution">
    <text evidence="2">The sequence shown here is derived from an EMBL/GenBank/DDBJ whole genome shotgun (WGS) entry which is preliminary data.</text>
</comment>
<protein>
    <submittedName>
        <fullName evidence="2">Uncharacterized protein</fullName>
    </submittedName>
</protein>
<feature type="compositionally biased region" description="Polar residues" evidence="1">
    <location>
        <begin position="1"/>
        <end position="22"/>
    </location>
</feature>
<dbReference type="Proteomes" id="UP001500620">
    <property type="component" value="Unassembled WGS sequence"/>
</dbReference>
<evidence type="ECO:0000256" key="1">
    <source>
        <dbReference type="SAM" id="MobiDB-lite"/>
    </source>
</evidence>
<proteinExistence type="predicted"/>
<accession>A0ABP8D9Z4</accession>
<evidence type="ECO:0000313" key="3">
    <source>
        <dbReference type="Proteomes" id="UP001500620"/>
    </source>
</evidence>
<dbReference type="EMBL" id="BAABAT010000010">
    <property type="protein sequence ID" value="GAA4250916.1"/>
    <property type="molecule type" value="Genomic_DNA"/>
</dbReference>
<reference evidence="3" key="1">
    <citation type="journal article" date="2019" name="Int. J. Syst. Evol. Microbiol.">
        <title>The Global Catalogue of Microorganisms (GCM) 10K type strain sequencing project: providing services to taxonomists for standard genome sequencing and annotation.</title>
        <authorList>
            <consortium name="The Broad Institute Genomics Platform"/>
            <consortium name="The Broad Institute Genome Sequencing Center for Infectious Disease"/>
            <person name="Wu L."/>
            <person name="Ma J."/>
        </authorList>
    </citation>
    <scope>NUCLEOTIDE SEQUENCE [LARGE SCALE GENOMIC DNA]</scope>
    <source>
        <strain evidence="3">JCM 17441</strain>
    </source>
</reference>
<gene>
    <name evidence="2" type="ORF">GCM10022255_041490</name>
</gene>
<organism evidence="2 3">
    <name type="scientific">Dactylosporangium darangshiense</name>
    <dbReference type="NCBI Taxonomy" id="579108"/>
    <lineage>
        <taxon>Bacteria</taxon>
        <taxon>Bacillati</taxon>
        <taxon>Actinomycetota</taxon>
        <taxon>Actinomycetes</taxon>
        <taxon>Micromonosporales</taxon>
        <taxon>Micromonosporaceae</taxon>
        <taxon>Dactylosporangium</taxon>
    </lineage>
</organism>
<feature type="region of interest" description="Disordered" evidence="1">
    <location>
        <begin position="1"/>
        <end position="53"/>
    </location>
</feature>